<sequence>MSRTEILSQERNRIIMQLSQGVKESKAKLLTSLMDIDAEMEELEESEKALQKIN</sequence>
<evidence type="ECO:0000256" key="1">
    <source>
        <dbReference type="SAM" id="Coils"/>
    </source>
</evidence>
<dbReference type="HOGENOM" id="CLU_209636_1_0_9"/>
<keyword evidence="1" id="KW-0175">Coiled coil</keyword>
<evidence type="ECO:0000313" key="2">
    <source>
        <dbReference type="EMBL" id="AGA70337.1"/>
    </source>
</evidence>
<reference evidence="3" key="1">
    <citation type="submission" date="2012-02" db="EMBL/GenBank/DDBJ databases">
        <title>Complete sequence of Desulfitobacterium dichloroeliminans LMG P-21439.</title>
        <authorList>
            <person name="Lucas S."/>
            <person name="Han J."/>
            <person name="Lapidus A."/>
            <person name="Cheng J.-F."/>
            <person name="Goodwin L."/>
            <person name="Pitluck S."/>
            <person name="Peters L."/>
            <person name="Ovchinnikova G."/>
            <person name="Teshima H."/>
            <person name="Detter J.C."/>
            <person name="Han C."/>
            <person name="Tapia R."/>
            <person name="Land M."/>
            <person name="Hauser L."/>
            <person name="Kyrpides N."/>
            <person name="Ivanova N."/>
            <person name="Pagani I."/>
            <person name="Kruse T."/>
            <person name="de Vos W.M."/>
            <person name="Boon N."/>
            <person name="Smidt H."/>
            <person name="Woyke T."/>
        </authorList>
    </citation>
    <scope>NUCLEOTIDE SEQUENCE [LARGE SCALE GENOMIC DNA]</scope>
    <source>
        <strain evidence="3">LMG P-21439 / DCA1</strain>
    </source>
</reference>
<proteinExistence type="predicted"/>
<dbReference type="Proteomes" id="UP000010797">
    <property type="component" value="Chromosome"/>
</dbReference>
<dbReference type="RefSeq" id="WP_015263298.1">
    <property type="nucleotide sequence ID" value="NC_019903.1"/>
</dbReference>
<accession>L0FAT2</accession>
<feature type="coiled-coil region" evidence="1">
    <location>
        <begin position="26"/>
        <end position="53"/>
    </location>
</feature>
<organism evidence="2 3">
    <name type="scientific">Desulfitobacterium dichloroeliminans (strain LMG P-21439 / DCA1)</name>
    <dbReference type="NCBI Taxonomy" id="871963"/>
    <lineage>
        <taxon>Bacteria</taxon>
        <taxon>Bacillati</taxon>
        <taxon>Bacillota</taxon>
        <taxon>Clostridia</taxon>
        <taxon>Eubacteriales</taxon>
        <taxon>Desulfitobacteriaceae</taxon>
        <taxon>Desulfitobacterium</taxon>
    </lineage>
</organism>
<protein>
    <submittedName>
        <fullName evidence="2">Uncharacterized protein</fullName>
    </submittedName>
</protein>
<gene>
    <name evidence="2" type="ordered locus">Desdi_2926</name>
</gene>
<dbReference type="AlphaFoldDB" id="L0FAT2"/>
<name>L0FAT2_DESDL</name>
<keyword evidence="3" id="KW-1185">Reference proteome</keyword>
<dbReference type="EMBL" id="CP003344">
    <property type="protein sequence ID" value="AGA70337.1"/>
    <property type="molecule type" value="Genomic_DNA"/>
</dbReference>
<evidence type="ECO:0000313" key="3">
    <source>
        <dbReference type="Proteomes" id="UP000010797"/>
    </source>
</evidence>
<dbReference type="STRING" id="871963.Desdi_2926"/>
<dbReference type="KEGG" id="ddl:Desdi_2926"/>